<keyword evidence="2" id="KW-1185">Reference proteome</keyword>
<accession>A0ACB9D5D9</accession>
<dbReference type="EMBL" id="CM042037">
    <property type="protein sequence ID" value="KAI3741799.1"/>
    <property type="molecule type" value="Genomic_DNA"/>
</dbReference>
<protein>
    <submittedName>
        <fullName evidence="1">Uncharacterized protein</fullName>
    </submittedName>
</protein>
<evidence type="ECO:0000313" key="2">
    <source>
        <dbReference type="Proteomes" id="UP001056120"/>
    </source>
</evidence>
<organism evidence="1 2">
    <name type="scientific">Smallanthus sonchifolius</name>
    <dbReference type="NCBI Taxonomy" id="185202"/>
    <lineage>
        <taxon>Eukaryota</taxon>
        <taxon>Viridiplantae</taxon>
        <taxon>Streptophyta</taxon>
        <taxon>Embryophyta</taxon>
        <taxon>Tracheophyta</taxon>
        <taxon>Spermatophyta</taxon>
        <taxon>Magnoliopsida</taxon>
        <taxon>eudicotyledons</taxon>
        <taxon>Gunneridae</taxon>
        <taxon>Pentapetalae</taxon>
        <taxon>asterids</taxon>
        <taxon>campanulids</taxon>
        <taxon>Asterales</taxon>
        <taxon>Asteraceae</taxon>
        <taxon>Asteroideae</taxon>
        <taxon>Heliantheae alliance</taxon>
        <taxon>Millerieae</taxon>
        <taxon>Smallanthus</taxon>
    </lineage>
</organism>
<comment type="caution">
    <text evidence="1">The sequence shown here is derived from an EMBL/GenBank/DDBJ whole genome shotgun (WGS) entry which is preliminary data.</text>
</comment>
<evidence type="ECO:0000313" key="1">
    <source>
        <dbReference type="EMBL" id="KAI3741799.1"/>
    </source>
</evidence>
<sequence>MVASEITDVINADTADYPSSPALGCSASVPCSICLDLVIDDGERSIAKLHCGHKFHLACIGSAFNAKGAMQCPNCRKVESGRWLFADGSSHAISESGARDWMPYEGPHDLSYTRRPIGLHWRPFGGFTVHSSIDFREFESSLNTFANFLGNYAMITENAAGPSSARSYISYFQPIEHVGNSNFHHPLNSHPAPRNNISSTYIQHPRWGWNCHFPPYNADRYFIDHGTSTLTATRRSTHARAQPVYYTQQPVSRTRESSVANSQSRERNQIDHTTSHHEQPSEVTNMPSSTNGFRRSGGALAMPVILPAVSRQPHNRGAHGMYISETERDESSYVPIIRGSFHHRWS</sequence>
<gene>
    <name evidence="1" type="ORF">L1987_59477</name>
</gene>
<reference evidence="2" key="1">
    <citation type="journal article" date="2022" name="Mol. Ecol. Resour.">
        <title>The genomes of chicory, endive, great burdock and yacon provide insights into Asteraceae palaeo-polyploidization history and plant inulin production.</title>
        <authorList>
            <person name="Fan W."/>
            <person name="Wang S."/>
            <person name="Wang H."/>
            <person name="Wang A."/>
            <person name="Jiang F."/>
            <person name="Liu H."/>
            <person name="Zhao H."/>
            <person name="Xu D."/>
            <person name="Zhang Y."/>
        </authorList>
    </citation>
    <scope>NUCLEOTIDE SEQUENCE [LARGE SCALE GENOMIC DNA]</scope>
    <source>
        <strain evidence="2">cv. Yunnan</strain>
    </source>
</reference>
<proteinExistence type="predicted"/>
<name>A0ACB9D5D9_9ASTR</name>
<reference evidence="1 2" key="2">
    <citation type="journal article" date="2022" name="Mol. Ecol. Resour.">
        <title>The genomes of chicory, endive, great burdock and yacon provide insights into Asteraceae paleo-polyploidization history and plant inulin production.</title>
        <authorList>
            <person name="Fan W."/>
            <person name="Wang S."/>
            <person name="Wang H."/>
            <person name="Wang A."/>
            <person name="Jiang F."/>
            <person name="Liu H."/>
            <person name="Zhao H."/>
            <person name="Xu D."/>
            <person name="Zhang Y."/>
        </authorList>
    </citation>
    <scope>NUCLEOTIDE SEQUENCE [LARGE SCALE GENOMIC DNA]</scope>
    <source>
        <strain evidence="2">cv. Yunnan</strain>
        <tissue evidence="1">Leaves</tissue>
    </source>
</reference>
<dbReference type="Proteomes" id="UP001056120">
    <property type="component" value="Linkage Group LG20"/>
</dbReference>